<proteinExistence type="predicted"/>
<dbReference type="AlphaFoldDB" id="A0A834N7Y5"/>
<evidence type="ECO:0000313" key="2">
    <source>
        <dbReference type="Proteomes" id="UP000617340"/>
    </source>
</evidence>
<dbReference type="Proteomes" id="UP000617340">
    <property type="component" value="Unassembled WGS sequence"/>
</dbReference>
<name>A0A834N7Y5_VESGE</name>
<comment type="caution">
    <text evidence="1">The sequence shown here is derived from an EMBL/GenBank/DDBJ whole genome shotgun (WGS) entry which is preliminary data.</text>
</comment>
<sequence>MRRRLTTCTKCRLNALMATSQSSPKCGDRGGMKCHCMPSSLRNCFPFQIPLLTPKVPLARDYKSDRDSLPPSRIKSFGSTKGRNFDSVPLGFTVPSVNCLN</sequence>
<organism evidence="1 2">
    <name type="scientific">Vespula germanica</name>
    <name type="common">German yellow jacket</name>
    <name type="synonym">Paravespula germanica</name>
    <dbReference type="NCBI Taxonomy" id="30212"/>
    <lineage>
        <taxon>Eukaryota</taxon>
        <taxon>Metazoa</taxon>
        <taxon>Ecdysozoa</taxon>
        <taxon>Arthropoda</taxon>
        <taxon>Hexapoda</taxon>
        <taxon>Insecta</taxon>
        <taxon>Pterygota</taxon>
        <taxon>Neoptera</taxon>
        <taxon>Endopterygota</taxon>
        <taxon>Hymenoptera</taxon>
        <taxon>Apocrita</taxon>
        <taxon>Aculeata</taxon>
        <taxon>Vespoidea</taxon>
        <taxon>Vespidae</taxon>
        <taxon>Vespinae</taxon>
        <taxon>Vespula</taxon>
    </lineage>
</organism>
<evidence type="ECO:0000313" key="1">
    <source>
        <dbReference type="EMBL" id="KAF7399095.1"/>
    </source>
</evidence>
<accession>A0A834N7Y5</accession>
<dbReference type="EMBL" id="JACSDZ010000007">
    <property type="protein sequence ID" value="KAF7399095.1"/>
    <property type="molecule type" value="Genomic_DNA"/>
</dbReference>
<gene>
    <name evidence="1" type="ORF">HZH68_007687</name>
</gene>
<keyword evidence="2" id="KW-1185">Reference proteome</keyword>
<protein>
    <submittedName>
        <fullName evidence="1">Uncharacterized protein</fullName>
    </submittedName>
</protein>
<reference evidence="1" key="1">
    <citation type="journal article" date="2020" name="G3 (Bethesda)">
        <title>High-Quality Assemblies for Three Invasive Social Wasps from the &lt;i&gt;Vespula&lt;/i&gt; Genus.</title>
        <authorList>
            <person name="Harrop T.W.R."/>
            <person name="Guhlin J."/>
            <person name="McLaughlin G.M."/>
            <person name="Permina E."/>
            <person name="Stockwell P."/>
            <person name="Gilligan J."/>
            <person name="Le Lec M.F."/>
            <person name="Gruber M.A.M."/>
            <person name="Quinn O."/>
            <person name="Lovegrove M."/>
            <person name="Duncan E.J."/>
            <person name="Remnant E.J."/>
            <person name="Van Eeckhoven J."/>
            <person name="Graham B."/>
            <person name="Knapp R.A."/>
            <person name="Langford K.W."/>
            <person name="Kronenberg Z."/>
            <person name="Press M.O."/>
            <person name="Eacker S.M."/>
            <person name="Wilson-Rankin E.E."/>
            <person name="Purcell J."/>
            <person name="Lester P.J."/>
            <person name="Dearden P.K."/>
        </authorList>
    </citation>
    <scope>NUCLEOTIDE SEQUENCE</scope>
    <source>
        <strain evidence="1">Linc-1</strain>
    </source>
</reference>